<proteinExistence type="predicted"/>
<dbReference type="EMBL" id="PPSL01000006">
    <property type="protein sequence ID" value="PQJ09524.1"/>
    <property type="molecule type" value="Genomic_DNA"/>
</dbReference>
<dbReference type="OrthoDB" id="981783at2"/>
<comment type="caution">
    <text evidence="1">The sequence shown here is derived from an EMBL/GenBank/DDBJ whole genome shotgun (WGS) entry which is preliminary data.</text>
</comment>
<evidence type="ECO:0000313" key="1">
    <source>
        <dbReference type="EMBL" id="PQJ09524.1"/>
    </source>
</evidence>
<sequence>MTRCISGKKRFRNDVDAQEALKKIRKRPREVIPVRFYPCDKCRGFHLTHSEGHPGKSRPIILEEQFKRYLNKE</sequence>
<keyword evidence="2" id="KW-1185">Reference proteome</keyword>
<dbReference type="AlphaFoldDB" id="A0A2S7SRZ7"/>
<organism evidence="1 2">
    <name type="scientific">Flavipsychrobacter stenotrophus</name>
    <dbReference type="NCBI Taxonomy" id="2077091"/>
    <lineage>
        <taxon>Bacteria</taxon>
        <taxon>Pseudomonadati</taxon>
        <taxon>Bacteroidota</taxon>
        <taxon>Chitinophagia</taxon>
        <taxon>Chitinophagales</taxon>
        <taxon>Chitinophagaceae</taxon>
        <taxon>Flavipsychrobacter</taxon>
    </lineage>
</organism>
<accession>A0A2S7SRZ7</accession>
<protein>
    <submittedName>
        <fullName evidence="1">Uncharacterized protein</fullName>
    </submittedName>
</protein>
<gene>
    <name evidence="1" type="ORF">CJD36_020005</name>
</gene>
<name>A0A2S7SRZ7_9BACT</name>
<evidence type="ECO:0000313" key="2">
    <source>
        <dbReference type="Proteomes" id="UP000239872"/>
    </source>
</evidence>
<dbReference type="Proteomes" id="UP000239872">
    <property type="component" value="Unassembled WGS sequence"/>
</dbReference>
<reference evidence="1 2" key="1">
    <citation type="submission" date="2018-01" db="EMBL/GenBank/DDBJ databases">
        <title>A novel member of the phylum Bacteroidetes isolated from glacier ice.</title>
        <authorList>
            <person name="Liu Q."/>
            <person name="Xin Y.-H."/>
        </authorList>
    </citation>
    <scope>NUCLEOTIDE SEQUENCE [LARGE SCALE GENOMIC DNA]</scope>
    <source>
        <strain evidence="1 2">RB1R16</strain>
    </source>
</reference>
<dbReference type="RefSeq" id="WP_105040974.1">
    <property type="nucleotide sequence ID" value="NZ_PPSL01000006.1"/>
</dbReference>